<dbReference type="InterPro" id="IPR008999">
    <property type="entry name" value="Actin-crosslinking"/>
</dbReference>
<accession>A0AA48L4Q4</accession>
<gene>
    <name evidence="2" type="ORF">CcaverHIS019_0407170</name>
</gene>
<dbReference type="AlphaFoldDB" id="A0AA48L4Q4"/>
<dbReference type="Gene3D" id="3.20.20.80">
    <property type="entry name" value="Glycosidases"/>
    <property type="match status" value="1"/>
</dbReference>
<dbReference type="CDD" id="cd00257">
    <property type="entry name" value="beta-trefoil_FSCN-like"/>
    <property type="match status" value="1"/>
</dbReference>
<dbReference type="PANTHER" id="PTHR10551">
    <property type="entry name" value="FASCIN"/>
    <property type="match status" value="1"/>
</dbReference>
<dbReference type="GeneID" id="85495767"/>
<dbReference type="CDD" id="cd11576">
    <property type="entry name" value="GH99_GH71_like_2"/>
    <property type="match status" value="1"/>
</dbReference>
<reference evidence="2" key="1">
    <citation type="journal article" date="2023" name="BMC Genomics">
        <title>Chromosome-level genome assemblies of Cutaneotrichosporon spp. (Trichosporonales, Basidiomycota) reveal imbalanced evolution between nucleotide sequences and chromosome synteny.</title>
        <authorList>
            <person name="Kobayashi Y."/>
            <person name="Kayamori A."/>
            <person name="Aoki K."/>
            <person name="Shiwa Y."/>
            <person name="Matsutani M."/>
            <person name="Fujita N."/>
            <person name="Sugita T."/>
            <person name="Iwasaki W."/>
            <person name="Tanaka N."/>
            <person name="Takashima M."/>
        </authorList>
    </citation>
    <scope>NUCLEOTIDE SEQUENCE</scope>
    <source>
        <strain evidence="2">HIS019</strain>
    </source>
</reference>
<dbReference type="Pfam" id="PF25490">
    <property type="entry name" value="DUF7910"/>
    <property type="match status" value="1"/>
</dbReference>
<dbReference type="GO" id="GO:0051017">
    <property type="term" value="P:actin filament bundle assembly"/>
    <property type="evidence" value="ECO:0007669"/>
    <property type="project" value="TreeGrafter"/>
</dbReference>
<dbReference type="Proteomes" id="UP001233271">
    <property type="component" value="Chromosome 4"/>
</dbReference>
<evidence type="ECO:0000313" key="3">
    <source>
        <dbReference type="Proteomes" id="UP001233271"/>
    </source>
</evidence>
<dbReference type="GO" id="GO:0016477">
    <property type="term" value="P:cell migration"/>
    <property type="evidence" value="ECO:0007669"/>
    <property type="project" value="TreeGrafter"/>
</dbReference>
<dbReference type="KEGG" id="ccac:CcaHIS019_0407170"/>
<dbReference type="EMBL" id="AP028215">
    <property type="protein sequence ID" value="BEI91897.1"/>
    <property type="molecule type" value="Genomic_DNA"/>
</dbReference>
<dbReference type="RefSeq" id="XP_060457162.1">
    <property type="nucleotide sequence ID" value="XM_060600583.1"/>
</dbReference>
<evidence type="ECO:0000259" key="1">
    <source>
        <dbReference type="Pfam" id="PF25490"/>
    </source>
</evidence>
<dbReference type="Gene3D" id="2.80.10.50">
    <property type="match status" value="1"/>
</dbReference>
<dbReference type="GO" id="GO:0007163">
    <property type="term" value="P:establishment or maintenance of cell polarity"/>
    <property type="evidence" value="ECO:0007669"/>
    <property type="project" value="TreeGrafter"/>
</dbReference>
<evidence type="ECO:0000313" key="2">
    <source>
        <dbReference type="EMBL" id="BEI91897.1"/>
    </source>
</evidence>
<protein>
    <recommendedName>
        <fullName evidence="1">DUF7910 domain-containing protein</fullName>
    </recommendedName>
</protein>
<feature type="domain" description="DUF7910" evidence="1">
    <location>
        <begin position="402"/>
        <end position="515"/>
    </location>
</feature>
<organism evidence="2 3">
    <name type="scientific">Cutaneotrichosporon cavernicola</name>
    <dbReference type="NCBI Taxonomy" id="279322"/>
    <lineage>
        <taxon>Eukaryota</taxon>
        <taxon>Fungi</taxon>
        <taxon>Dikarya</taxon>
        <taxon>Basidiomycota</taxon>
        <taxon>Agaricomycotina</taxon>
        <taxon>Tremellomycetes</taxon>
        <taxon>Trichosporonales</taxon>
        <taxon>Trichosporonaceae</taxon>
        <taxon>Cutaneotrichosporon</taxon>
    </lineage>
</organism>
<dbReference type="GO" id="GO:0015629">
    <property type="term" value="C:actin cytoskeleton"/>
    <property type="evidence" value="ECO:0007669"/>
    <property type="project" value="TreeGrafter"/>
</dbReference>
<name>A0AA48L4Q4_9TREE</name>
<dbReference type="SUPFAM" id="SSF50405">
    <property type="entry name" value="Actin-crosslinking proteins"/>
    <property type="match status" value="1"/>
</dbReference>
<proteinExistence type="predicted"/>
<dbReference type="GO" id="GO:0051015">
    <property type="term" value="F:actin filament binding"/>
    <property type="evidence" value="ECO:0007669"/>
    <property type="project" value="InterPro"/>
</dbReference>
<dbReference type="InterPro" id="IPR057232">
    <property type="entry name" value="DUF7910"/>
</dbReference>
<sequence length="524" mass="58998">MSTGPCQPSAPNNGDIIGQVVTGYQGWFTCEGDGSPLKGYWHWAPDRLKPMCKGNCAVISWPDMRYYERQHDTAFAPYPNGTPSRLFSNMDAQTVYAHFRMMQEAEIHAAALQRFVPCGPEGPPRDITTVHVANAAVATGVKWYCMYDVGGWKKMRTELPEDWRTKMSQYASSPVYARQNGKPVVAIWGFGFNDDNHPFSPEECIEVIRWLQSCGLYVIGGVPTWWRKGISDSRDNYHDVYRSFDCISPWMVGRASLTKDLDFYFSECNKGDAEELHSLGIDYQPCVMPGDLATGRRLHGDFYWHHFTNLARLGTTGVGLYVSMFDEYNEGNHIAPTAETSADQPSDFPHPALDEDGTPCTADYYLRLTRDGGNMFRGRLPHTELRPTEPWPGRGPCHRSRQVAIKAMVNGRYVCAEGDGHLINDRERAGAWETWTLEPCPGGTRFKAYTGKYMSAQQEQDKVVANRDTPGAWETFEVNRLDDGRVTIKAWTGKYLQAIPEGKGRMVAGAAEPGWWESFTLEDV</sequence>
<dbReference type="GO" id="GO:0005737">
    <property type="term" value="C:cytoplasm"/>
    <property type="evidence" value="ECO:0007669"/>
    <property type="project" value="TreeGrafter"/>
</dbReference>
<dbReference type="PANTHER" id="PTHR10551:SF9">
    <property type="entry name" value="FASCIN-2"/>
    <property type="match status" value="1"/>
</dbReference>
<keyword evidence="3" id="KW-1185">Reference proteome</keyword>
<dbReference type="InterPro" id="IPR010431">
    <property type="entry name" value="Fascin"/>
</dbReference>